<organism evidence="2 3">
    <name type="scientific">Setomelanomma holmii</name>
    <dbReference type="NCBI Taxonomy" id="210430"/>
    <lineage>
        <taxon>Eukaryota</taxon>
        <taxon>Fungi</taxon>
        <taxon>Dikarya</taxon>
        <taxon>Ascomycota</taxon>
        <taxon>Pezizomycotina</taxon>
        <taxon>Dothideomycetes</taxon>
        <taxon>Pleosporomycetidae</taxon>
        <taxon>Pleosporales</taxon>
        <taxon>Pleosporineae</taxon>
        <taxon>Phaeosphaeriaceae</taxon>
        <taxon>Setomelanomma</taxon>
    </lineage>
</organism>
<dbReference type="Proteomes" id="UP000799777">
    <property type="component" value="Unassembled WGS sequence"/>
</dbReference>
<feature type="compositionally biased region" description="Polar residues" evidence="1">
    <location>
        <begin position="116"/>
        <end position="140"/>
    </location>
</feature>
<feature type="compositionally biased region" description="Low complexity" evidence="1">
    <location>
        <begin position="12"/>
        <end position="38"/>
    </location>
</feature>
<name>A0A9P4HMZ7_9PLEO</name>
<feature type="region of interest" description="Disordered" evidence="1">
    <location>
        <begin position="116"/>
        <end position="147"/>
    </location>
</feature>
<reference evidence="2" key="1">
    <citation type="journal article" date="2020" name="Stud. Mycol.">
        <title>101 Dothideomycetes genomes: a test case for predicting lifestyles and emergence of pathogens.</title>
        <authorList>
            <person name="Haridas S."/>
            <person name="Albert R."/>
            <person name="Binder M."/>
            <person name="Bloem J."/>
            <person name="Labutti K."/>
            <person name="Salamov A."/>
            <person name="Andreopoulos B."/>
            <person name="Baker S."/>
            <person name="Barry K."/>
            <person name="Bills G."/>
            <person name="Bluhm B."/>
            <person name="Cannon C."/>
            <person name="Castanera R."/>
            <person name="Culley D."/>
            <person name="Daum C."/>
            <person name="Ezra D."/>
            <person name="Gonzalez J."/>
            <person name="Henrissat B."/>
            <person name="Kuo A."/>
            <person name="Liang C."/>
            <person name="Lipzen A."/>
            <person name="Lutzoni F."/>
            <person name="Magnuson J."/>
            <person name="Mondo S."/>
            <person name="Nolan M."/>
            <person name="Ohm R."/>
            <person name="Pangilinan J."/>
            <person name="Park H.-J."/>
            <person name="Ramirez L."/>
            <person name="Alfaro M."/>
            <person name="Sun H."/>
            <person name="Tritt A."/>
            <person name="Yoshinaga Y."/>
            <person name="Zwiers L.-H."/>
            <person name="Turgeon B."/>
            <person name="Goodwin S."/>
            <person name="Spatafora J."/>
            <person name="Crous P."/>
            <person name="Grigoriev I."/>
        </authorList>
    </citation>
    <scope>NUCLEOTIDE SEQUENCE</scope>
    <source>
        <strain evidence="2">CBS 110217</strain>
    </source>
</reference>
<dbReference type="EMBL" id="ML978154">
    <property type="protein sequence ID" value="KAF2036504.1"/>
    <property type="molecule type" value="Genomic_DNA"/>
</dbReference>
<gene>
    <name evidence="2" type="ORF">EK21DRAFT_105823</name>
</gene>
<protein>
    <submittedName>
        <fullName evidence="2">Uncharacterized protein</fullName>
    </submittedName>
</protein>
<dbReference type="OrthoDB" id="3777131at2759"/>
<dbReference type="AlphaFoldDB" id="A0A9P4HMZ7"/>
<evidence type="ECO:0000313" key="2">
    <source>
        <dbReference type="EMBL" id="KAF2036504.1"/>
    </source>
</evidence>
<proteinExistence type="predicted"/>
<evidence type="ECO:0000313" key="3">
    <source>
        <dbReference type="Proteomes" id="UP000799777"/>
    </source>
</evidence>
<evidence type="ECO:0000256" key="1">
    <source>
        <dbReference type="SAM" id="MobiDB-lite"/>
    </source>
</evidence>
<feature type="compositionally biased region" description="Polar residues" evidence="1">
    <location>
        <begin position="1"/>
        <end position="11"/>
    </location>
</feature>
<feature type="region of interest" description="Disordered" evidence="1">
    <location>
        <begin position="1"/>
        <end position="82"/>
    </location>
</feature>
<keyword evidence="3" id="KW-1185">Reference proteome</keyword>
<accession>A0A9P4HMZ7</accession>
<comment type="caution">
    <text evidence="2">The sequence shown here is derived from an EMBL/GenBank/DDBJ whole genome shotgun (WGS) entry which is preliminary data.</text>
</comment>
<sequence>MANTLMTSSLKSPTPRKAPATSAPPSKARSRKGSSAAGTKRKIKDKHSSPTQATPKKKKNGNSAPAVQPVPGTLQKAQHEDVADPAQMVHSNRDVWLPLHDGHGICYMLTPFDTPVHSSQPTNEDQTQPEHAQQPPSSNGDPPASSEPIGRMIMHLLVLVTKSNPALLPSSPTESILSAHIDDITSKMWGLAIFQQDGKIMNEVTKYAAVLSEVKLRALARLNFLPSWWVLREQVVAGFQRTGKLVDDTTMTMQWRNAGTYVMKIMDRTQRQRAVQEDKGTKQDSIKIPVN</sequence>